<proteinExistence type="predicted"/>
<dbReference type="InterPro" id="IPR052930">
    <property type="entry name" value="TA_antitoxin_MntA"/>
</dbReference>
<name>A0A2V2C4P7_9ACTN</name>
<gene>
    <name evidence="2" type="ORF">DXC81_02620</name>
</gene>
<dbReference type="CDD" id="cd05403">
    <property type="entry name" value="NT_KNTase_like"/>
    <property type="match status" value="1"/>
</dbReference>
<dbReference type="Pfam" id="PF18765">
    <property type="entry name" value="Polbeta"/>
    <property type="match status" value="1"/>
</dbReference>
<accession>A0A2V2C4P7</accession>
<comment type="caution">
    <text evidence="2">The sequence shown here is derived from an EMBL/GenBank/DDBJ whole genome shotgun (WGS) entry which is preliminary data.</text>
</comment>
<evidence type="ECO:0000259" key="1">
    <source>
        <dbReference type="Pfam" id="PF18765"/>
    </source>
</evidence>
<dbReference type="EMBL" id="QSRJ01000002">
    <property type="protein sequence ID" value="RGL11745.1"/>
    <property type="molecule type" value="Genomic_DNA"/>
</dbReference>
<sequence length="96" mass="11110">MRNMEHVYKQIGEISAEEHAGRVVLFGSRARGTADAKSDIDLAVWDCPNFTRLKERLDNELWSLLRLDVVNMDESSSRELLEEVLRDGKVLHEEIR</sequence>
<protein>
    <submittedName>
        <fullName evidence="2">Nucleotidyltransferase domain-containing protein</fullName>
    </submittedName>
</protein>
<feature type="domain" description="Polymerase beta nucleotidyltransferase" evidence="1">
    <location>
        <begin position="17"/>
        <end position="93"/>
    </location>
</feature>
<dbReference type="Proteomes" id="UP000260943">
    <property type="component" value="Unassembled WGS sequence"/>
</dbReference>
<dbReference type="GO" id="GO:0016740">
    <property type="term" value="F:transferase activity"/>
    <property type="evidence" value="ECO:0007669"/>
    <property type="project" value="UniProtKB-KW"/>
</dbReference>
<keyword evidence="2" id="KW-0808">Transferase</keyword>
<dbReference type="AlphaFoldDB" id="A0A2V2C4P7"/>
<dbReference type="PANTHER" id="PTHR43852:SF3">
    <property type="entry name" value="NUCLEOTIDYLTRANSFERASE"/>
    <property type="match status" value="1"/>
</dbReference>
<dbReference type="PANTHER" id="PTHR43852">
    <property type="entry name" value="NUCLEOTIDYLTRANSFERASE"/>
    <property type="match status" value="1"/>
</dbReference>
<dbReference type="SUPFAM" id="SSF81301">
    <property type="entry name" value="Nucleotidyltransferase"/>
    <property type="match status" value="1"/>
</dbReference>
<organism evidence="2 3">
    <name type="scientific">Collinsella tanakaei</name>
    <dbReference type="NCBI Taxonomy" id="626935"/>
    <lineage>
        <taxon>Bacteria</taxon>
        <taxon>Bacillati</taxon>
        <taxon>Actinomycetota</taxon>
        <taxon>Coriobacteriia</taxon>
        <taxon>Coriobacteriales</taxon>
        <taxon>Coriobacteriaceae</taxon>
        <taxon>Collinsella</taxon>
    </lineage>
</organism>
<reference evidence="2 3" key="1">
    <citation type="submission" date="2018-08" db="EMBL/GenBank/DDBJ databases">
        <title>A genome reference for cultivated species of the human gut microbiota.</title>
        <authorList>
            <person name="Zou Y."/>
            <person name="Xue W."/>
            <person name="Luo G."/>
        </authorList>
    </citation>
    <scope>NUCLEOTIDE SEQUENCE [LARGE SCALE GENOMIC DNA]</scope>
    <source>
        <strain evidence="2 3">TF08-14</strain>
    </source>
</reference>
<evidence type="ECO:0000313" key="2">
    <source>
        <dbReference type="EMBL" id="RGL11745.1"/>
    </source>
</evidence>
<dbReference type="Gene3D" id="3.30.460.10">
    <property type="entry name" value="Beta Polymerase, domain 2"/>
    <property type="match status" value="1"/>
</dbReference>
<dbReference type="InterPro" id="IPR041633">
    <property type="entry name" value="Polbeta"/>
</dbReference>
<evidence type="ECO:0000313" key="3">
    <source>
        <dbReference type="Proteomes" id="UP000260943"/>
    </source>
</evidence>
<dbReference type="InterPro" id="IPR043519">
    <property type="entry name" value="NT_sf"/>
</dbReference>